<reference evidence="2 3" key="1">
    <citation type="submission" date="2017-11" db="EMBL/GenBank/DDBJ databases">
        <title>Biodiversity and function of Thalassospira species in the particle-attached aromatic-hydrocarbon-degrading consortia from the surface seawater of the China South Sea.</title>
        <authorList>
            <person name="Dong C."/>
            <person name="Liu R."/>
            <person name="Shao Z."/>
        </authorList>
    </citation>
    <scope>NUCLEOTIDE SEQUENCE [LARGE SCALE GENOMIC DNA]</scope>
    <source>
        <strain evidence="2 3">139Z-12</strain>
    </source>
</reference>
<evidence type="ECO:0000313" key="2">
    <source>
        <dbReference type="EMBL" id="PKR49367.1"/>
    </source>
</evidence>
<feature type="transmembrane region" description="Helical" evidence="1">
    <location>
        <begin position="21"/>
        <end position="45"/>
    </location>
</feature>
<keyword evidence="1" id="KW-1133">Transmembrane helix</keyword>
<keyword evidence="3" id="KW-1185">Reference proteome</keyword>
<protein>
    <submittedName>
        <fullName evidence="2">Uncharacterized protein</fullName>
    </submittedName>
</protein>
<dbReference type="EMBL" id="PGTS01000004">
    <property type="protein sequence ID" value="PKR49367.1"/>
    <property type="molecule type" value="Genomic_DNA"/>
</dbReference>
<evidence type="ECO:0000256" key="1">
    <source>
        <dbReference type="SAM" id="Phobius"/>
    </source>
</evidence>
<name>A0ABX4R7M7_9PROT</name>
<accession>A0ABX4R7M7</accession>
<organism evidence="2 3">
    <name type="scientific">Thalassospira povalilytica</name>
    <dbReference type="NCBI Taxonomy" id="732237"/>
    <lineage>
        <taxon>Bacteria</taxon>
        <taxon>Pseudomonadati</taxon>
        <taxon>Pseudomonadota</taxon>
        <taxon>Alphaproteobacteria</taxon>
        <taxon>Rhodospirillales</taxon>
        <taxon>Thalassospiraceae</taxon>
        <taxon>Thalassospira</taxon>
    </lineage>
</organism>
<keyword evidence="1" id="KW-0472">Membrane</keyword>
<evidence type="ECO:0000313" key="3">
    <source>
        <dbReference type="Proteomes" id="UP000233365"/>
    </source>
</evidence>
<dbReference type="Proteomes" id="UP000233365">
    <property type="component" value="Unassembled WGS sequence"/>
</dbReference>
<keyword evidence="1" id="KW-0812">Transmembrane</keyword>
<gene>
    <name evidence="2" type="ORF">CU041_13005</name>
</gene>
<sequence length="116" mass="13524">MINHNRKQNQLSTNSIEPEKLPISAFPLFTQTLLYAFTIPLYAILNAIIYELQFACSITRVSAIFAHSTLTHTQQFQELRNFKLVRARYRKTQLLLQPPFKISTRNHSKSPHKLLI</sequence>
<comment type="caution">
    <text evidence="2">The sequence shown here is derived from an EMBL/GenBank/DDBJ whole genome shotgun (WGS) entry which is preliminary data.</text>
</comment>
<proteinExistence type="predicted"/>